<gene>
    <name evidence="9" type="ORF">BO222_02145</name>
</gene>
<dbReference type="GO" id="GO:0006508">
    <property type="term" value="P:proteolysis"/>
    <property type="evidence" value="ECO:0007669"/>
    <property type="project" value="UniProtKB-KW"/>
</dbReference>
<dbReference type="Gene3D" id="3.40.630.10">
    <property type="entry name" value="Zn peptidases"/>
    <property type="match status" value="1"/>
</dbReference>
<keyword evidence="5" id="KW-0378">Hydrolase</keyword>
<feature type="binding site" evidence="8">
    <location>
        <position position="223"/>
    </location>
    <ligand>
        <name>Zn(2+)</name>
        <dbReference type="ChEBI" id="CHEBI:29105"/>
        <label>2</label>
    </ligand>
</feature>
<reference evidence="9 10" key="1">
    <citation type="submission" date="2016-11" db="EMBL/GenBank/DDBJ databases">
        <title>Description of two novel members of the family Erysipelotrichaceae: Ileibacterium lipovorans gen. nov., sp. nov. and Dubosiella newyorkensis, gen. nov., sp. nov.</title>
        <authorList>
            <person name="Cox L.M."/>
            <person name="Sohn J."/>
            <person name="Tyrrell K.L."/>
            <person name="Citron D.M."/>
            <person name="Lawson P.A."/>
            <person name="Patel N.B."/>
            <person name="Iizumi T."/>
            <person name="Perez-Perez G.I."/>
            <person name="Goldstein E.J."/>
            <person name="Blaser M.J."/>
        </authorList>
    </citation>
    <scope>NUCLEOTIDE SEQUENCE [LARGE SCALE GENOMIC DNA]</scope>
    <source>
        <strain evidence="9 10">NYU-BL-A3</strain>
    </source>
</reference>
<feature type="binding site" evidence="8">
    <location>
        <position position="322"/>
    </location>
    <ligand>
        <name>Zn(2+)</name>
        <dbReference type="ChEBI" id="CHEBI:29105"/>
        <label>2</label>
    </ligand>
</feature>
<dbReference type="InterPro" id="IPR023367">
    <property type="entry name" value="Peptidase_M42_dom2"/>
</dbReference>
<evidence type="ECO:0000256" key="5">
    <source>
        <dbReference type="ARBA" id="ARBA00022801"/>
    </source>
</evidence>
<accession>A0A1U7NIG7</accession>
<evidence type="ECO:0000256" key="8">
    <source>
        <dbReference type="PIRSR" id="PIRSR001123-2"/>
    </source>
</evidence>
<comment type="caution">
    <text evidence="9">The sequence shown here is derived from an EMBL/GenBank/DDBJ whole genome shotgun (WGS) entry which is preliminary data.</text>
</comment>
<dbReference type="RefSeq" id="WP_075817980.1">
    <property type="nucleotide sequence ID" value="NZ_CAPNHH010000050.1"/>
</dbReference>
<evidence type="ECO:0000256" key="4">
    <source>
        <dbReference type="ARBA" id="ARBA00022723"/>
    </source>
</evidence>
<dbReference type="Proteomes" id="UP000186341">
    <property type="component" value="Unassembled WGS sequence"/>
</dbReference>
<dbReference type="GO" id="GO:0046872">
    <property type="term" value="F:metal ion binding"/>
    <property type="evidence" value="ECO:0007669"/>
    <property type="project" value="UniProtKB-UniRule"/>
</dbReference>
<dbReference type="EMBL" id="MPJW01000067">
    <property type="protein sequence ID" value="OLU42103.1"/>
    <property type="molecule type" value="Genomic_DNA"/>
</dbReference>
<feature type="binding site" evidence="8">
    <location>
        <position position="242"/>
    </location>
    <ligand>
        <name>Zn(2+)</name>
        <dbReference type="ChEBI" id="CHEBI:29105"/>
        <label>1</label>
    </ligand>
</feature>
<dbReference type="PANTHER" id="PTHR32481:SF7">
    <property type="entry name" value="AMINOPEPTIDASE YHFE-RELATED"/>
    <property type="match status" value="1"/>
</dbReference>
<keyword evidence="10" id="KW-1185">Reference proteome</keyword>
<evidence type="ECO:0000256" key="1">
    <source>
        <dbReference type="ARBA" id="ARBA00006272"/>
    </source>
</evidence>
<dbReference type="InterPro" id="IPR051464">
    <property type="entry name" value="Peptidase_M42_aminopept"/>
</dbReference>
<keyword evidence="4 8" id="KW-0479">Metal-binding</keyword>
<dbReference type="InterPro" id="IPR008007">
    <property type="entry name" value="Peptidase_M42"/>
</dbReference>
<feature type="binding site" evidence="8">
    <location>
        <position position="188"/>
    </location>
    <ligand>
        <name>Zn(2+)</name>
        <dbReference type="ChEBI" id="CHEBI:29105"/>
        <label>1</label>
    </ligand>
</feature>
<evidence type="ECO:0000313" key="9">
    <source>
        <dbReference type="EMBL" id="OLU42103.1"/>
    </source>
</evidence>
<feature type="active site" description="Proton acceptor" evidence="7">
    <location>
        <position position="222"/>
    </location>
</feature>
<keyword evidence="2" id="KW-0031">Aminopeptidase</keyword>
<dbReference type="SUPFAM" id="SSF53187">
    <property type="entry name" value="Zn-dependent exopeptidases"/>
    <property type="match status" value="1"/>
</dbReference>
<dbReference type="PIRSF" id="PIRSF001123">
    <property type="entry name" value="PepA_GA"/>
    <property type="match status" value="1"/>
</dbReference>
<dbReference type="SUPFAM" id="SSF101821">
    <property type="entry name" value="Aminopeptidase/glucanase lid domain"/>
    <property type="match status" value="1"/>
</dbReference>
<dbReference type="OrthoDB" id="361940at2"/>
<feature type="binding site" evidence="8">
    <location>
        <position position="71"/>
    </location>
    <ligand>
        <name>Zn(2+)</name>
        <dbReference type="ChEBI" id="CHEBI:29105"/>
        <label>1</label>
    </ligand>
</feature>
<dbReference type="PANTHER" id="PTHR32481">
    <property type="entry name" value="AMINOPEPTIDASE"/>
    <property type="match status" value="1"/>
</dbReference>
<proteinExistence type="inferred from homology"/>
<dbReference type="AlphaFoldDB" id="A0A1U7NIG7"/>
<evidence type="ECO:0000256" key="2">
    <source>
        <dbReference type="ARBA" id="ARBA00022438"/>
    </source>
</evidence>
<evidence type="ECO:0000256" key="3">
    <source>
        <dbReference type="ARBA" id="ARBA00022670"/>
    </source>
</evidence>
<dbReference type="Pfam" id="PF05343">
    <property type="entry name" value="Peptidase_M42"/>
    <property type="match status" value="1"/>
</dbReference>
<organism evidence="9 10">
    <name type="scientific">Ileibacterium valens</name>
    <dbReference type="NCBI Taxonomy" id="1862668"/>
    <lineage>
        <taxon>Bacteria</taxon>
        <taxon>Bacillati</taxon>
        <taxon>Bacillota</taxon>
        <taxon>Erysipelotrichia</taxon>
        <taxon>Erysipelotrichales</taxon>
        <taxon>Erysipelotrichaceae</taxon>
        <taxon>Ileibacterium</taxon>
    </lineage>
</organism>
<protein>
    <submittedName>
        <fullName evidence="9">Peptidase M42</fullName>
    </submittedName>
</protein>
<evidence type="ECO:0000256" key="7">
    <source>
        <dbReference type="PIRSR" id="PIRSR001123-1"/>
    </source>
</evidence>
<dbReference type="Gene3D" id="2.40.30.40">
    <property type="entry name" value="Peptidase M42, domain 2"/>
    <property type="match status" value="1"/>
</dbReference>
<keyword evidence="3" id="KW-0645">Protease</keyword>
<comment type="cofactor">
    <cofactor evidence="8">
        <name>a divalent metal cation</name>
        <dbReference type="ChEBI" id="CHEBI:60240"/>
    </cofactor>
    <text evidence="8">Binds 2 divalent metal cations per subunit.</text>
</comment>
<name>A0A1U7NIG7_9FIRM</name>
<sequence>MIYEINQERLLKTLQELIETPSVVGYYPCIHQLLEELVEPYGLTVDYDRRHTAYVKISGQNPEKTVCLGAHFDTIGMVVRSIEENGWLSVRNLGGLNFHSLEGENVLVHTRFNGDYTGMVICKSHSVHVFDDARELERDFPNMKILIDEDVHDKTSVEALGIRPGDLISVDPKFVLTDTGYIKSRHIDDKASAAVLIECIRILVENGLQPKNNIWFAFPIYEEIGLGGAYVPDEVEEYLALDIGLIGHEQSGDEKKVSISGADRIAPYDWDLTSRLIELAEENDIDYVTDIYYRYGSDATAALNGGNNIVPATIGMGTMNSHGYERTHIDGIVETLKLSMAYIMDSK</sequence>
<feature type="binding site" evidence="8">
    <location>
        <position position="188"/>
    </location>
    <ligand>
        <name>Zn(2+)</name>
        <dbReference type="ChEBI" id="CHEBI:29105"/>
        <label>2</label>
    </ligand>
</feature>
<comment type="similarity">
    <text evidence="1 6">Belongs to the peptidase M42 family.</text>
</comment>
<evidence type="ECO:0000256" key="6">
    <source>
        <dbReference type="PIRNR" id="PIRNR001123"/>
    </source>
</evidence>
<evidence type="ECO:0000313" key="10">
    <source>
        <dbReference type="Proteomes" id="UP000186341"/>
    </source>
</evidence>
<dbReference type="GO" id="GO:0004177">
    <property type="term" value="F:aminopeptidase activity"/>
    <property type="evidence" value="ECO:0007669"/>
    <property type="project" value="UniProtKB-UniRule"/>
</dbReference>